<evidence type="ECO:0000313" key="3">
    <source>
        <dbReference type="EMBL" id="MBU2665981.1"/>
    </source>
</evidence>
<dbReference type="EMBL" id="JAHKKG010000006">
    <property type="protein sequence ID" value="MBU2665981.1"/>
    <property type="molecule type" value="Genomic_DNA"/>
</dbReference>
<proteinExistence type="predicted"/>
<evidence type="ECO:0000256" key="1">
    <source>
        <dbReference type="PROSITE-ProRule" id="PRU00464"/>
    </source>
</evidence>
<dbReference type="SUPFAM" id="SSF54197">
    <property type="entry name" value="HIT-like"/>
    <property type="match status" value="1"/>
</dbReference>
<feature type="domain" description="HIT" evidence="2">
    <location>
        <begin position="13"/>
        <end position="130"/>
    </location>
</feature>
<dbReference type="PROSITE" id="PS51084">
    <property type="entry name" value="HIT_2"/>
    <property type="match status" value="1"/>
</dbReference>
<organism evidence="3 4">
    <name type="scientific">Paractinoplanes bogorensis</name>
    <dbReference type="NCBI Taxonomy" id="1610840"/>
    <lineage>
        <taxon>Bacteria</taxon>
        <taxon>Bacillati</taxon>
        <taxon>Actinomycetota</taxon>
        <taxon>Actinomycetes</taxon>
        <taxon>Micromonosporales</taxon>
        <taxon>Micromonosporaceae</taxon>
        <taxon>Paractinoplanes</taxon>
    </lineage>
</organism>
<evidence type="ECO:0000313" key="4">
    <source>
        <dbReference type="Proteomes" id="UP001519654"/>
    </source>
</evidence>
<comment type="caution">
    <text evidence="3">The sequence shown here is derived from an EMBL/GenBank/DDBJ whole genome shotgun (WGS) entry which is preliminary data.</text>
</comment>
<dbReference type="Gene3D" id="3.30.428.10">
    <property type="entry name" value="HIT-like"/>
    <property type="match status" value="1"/>
</dbReference>
<dbReference type="InterPro" id="IPR011146">
    <property type="entry name" value="HIT-like"/>
</dbReference>
<protein>
    <recommendedName>
        <fullName evidence="2">HIT domain-containing protein</fullName>
    </recommendedName>
</protein>
<dbReference type="Proteomes" id="UP001519654">
    <property type="component" value="Unassembled WGS sequence"/>
</dbReference>
<dbReference type="InterPro" id="IPR036265">
    <property type="entry name" value="HIT-like_sf"/>
</dbReference>
<feature type="short sequence motif" description="Histidine triad motif" evidence="1">
    <location>
        <begin position="114"/>
        <end position="118"/>
    </location>
</feature>
<dbReference type="RefSeq" id="WP_215789185.1">
    <property type="nucleotide sequence ID" value="NZ_JAHKKG010000006.1"/>
</dbReference>
<evidence type="ECO:0000259" key="2">
    <source>
        <dbReference type="PROSITE" id="PS51084"/>
    </source>
</evidence>
<keyword evidence="4" id="KW-1185">Reference proteome</keyword>
<accession>A0ABS5YRA1</accession>
<name>A0ABS5YRA1_9ACTN</name>
<sequence>MQLVPQVPRHDCLFCEVYATDDQALPWYDRALIRQNQVGVAMCAVGAFVPGYLLISPAQHESSVQALATSAAPDFLIFVDRVVAEVERMYGPSTLFEHGSCRAEERRRSACITHSHIHVVPGAYSFDLLGLPVRPLGTLADLVKVPAAERADGYLMYREPGGLVQYSPDAAVSQYFRRHIARMLGRPDEWDYALFPQWQNVRATQDDFWRTPAQPLPLNEPA</sequence>
<reference evidence="3 4" key="1">
    <citation type="submission" date="2021-06" db="EMBL/GenBank/DDBJ databases">
        <title>Actinoplanes lichenicola sp. nov., and Actinoplanes ovalisporus sp. nov., isolated from lichen in Thailand.</title>
        <authorList>
            <person name="Saeng-In P."/>
            <person name="Kanchanasin P."/>
            <person name="Yuki M."/>
            <person name="Kudo T."/>
            <person name="Ohkuma M."/>
            <person name="Phongsopitanun W."/>
            <person name="Tanasupawat S."/>
        </authorList>
    </citation>
    <scope>NUCLEOTIDE SEQUENCE [LARGE SCALE GENOMIC DNA]</scope>
    <source>
        <strain evidence="3 4">NBRC 110975</strain>
    </source>
</reference>
<gene>
    <name evidence="3" type="ORF">KOI35_20935</name>
</gene>